<evidence type="ECO:0000313" key="19">
    <source>
        <dbReference type="Proteomes" id="UP001230005"/>
    </source>
</evidence>
<feature type="coiled-coil region" evidence="14">
    <location>
        <begin position="253"/>
        <end position="287"/>
    </location>
</feature>
<evidence type="ECO:0000256" key="1">
    <source>
        <dbReference type="ARBA" id="ARBA00000085"/>
    </source>
</evidence>
<sequence length="497" mass="57319">MKIRKKLMTFFLILILLMSSITIYVYQISQNSVNQYDDILQRFLVLNEISQVNNELHDLFNDYFLVPSDSKIDTFEDYKEEFLAHQQEFNELIAPESDVSMSKNYYHMMAYLIDRMENAYLAHGAGETMQYFQYRDDATKVSTWINDTTLMFINNELEQYHKFHHDLLLQNQYNLSIALGAATLILLGCLVIGSIFYQRITDPIEVLVKQSKELSAGNFDLKDIPVTRDEMGVLARTFNTMKNSIHQLIKEMKHRAELESQLKEQKIKNMETTHLLKEMELKTLQNQINPHFLFNTLNTVSKMAYIEGAEESSELIVSISKLLRYNLKKIDKPVTLEDELNNVREYICIQKSRFGNRIAFDMDISTSQLDIPIPLLTLQPLVENAFIHGVDTMEEGGRIVIIVEDTGTHVQVVVTDNGEGMDETCLKRIKEEMEQGNISNHHGDTTRIGMSNVYKRLALLYESDGIMEIESNLGKGTKITLNLPKHNFVSKEVVVNV</sequence>
<dbReference type="InterPro" id="IPR050640">
    <property type="entry name" value="Bact_2-comp_sensor_kinase"/>
</dbReference>
<keyword evidence="9 18" id="KW-0418">Kinase</keyword>
<evidence type="ECO:0000256" key="3">
    <source>
        <dbReference type="ARBA" id="ARBA00012438"/>
    </source>
</evidence>
<evidence type="ECO:0000256" key="2">
    <source>
        <dbReference type="ARBA" id="ARBA00004651"/>
    </source>
</evidence>
<dbReference type="SMART" id="SM00304">
    <property type="entry name" value="HAMP"/>
    <property type="match status" value="1"/>
</dbReference>
<dbReference type="InterPro" id="IPR036890">
    <property type="entry name" value="HATPase_C_sf"/>
</dbReference>
<evidence type="ECO:0000256" key="11">
    <source>
        <dbReference type="ARBA" id="ARBA00022989"/>
    </source>
</evidence>
<evidence type="ECO:0000259" key="16">
    <source>
        <dbReference type="PROSITE" id="PS50109"/>
    </source>
</evidence>
<dbReference type="PROSITE" id="PS50109">
    <property type="entry name" value="HIS_KIN"/>
    <property type="match status" value="1"/>
</dbReference>
<evidence type="ECO:0000256" key="7">
    <source>
        <dbReference type="ARBA" id="ARBA00022692"/>
    </source>
</evidence>
<keyword evidence="5" id="KW-0597">Phosphoprotein</keyword>
<dbReference type="SUPFAM" id="SSF158472">
    <property type="entry name" value="HAMP domain-like"/>
    <property type="match status" value="1"/>
</dbReference>
<dbReference type="EC" id="2.7.13.3" evidence="3"/>
<evidence type="ECO:0000256" key="15">
    <source>
        <dbReference type="SAM" id="Phobius"/>
    </source>
</evidence>
<keyword evidence="6" id="KW-0808">Transferase</keyword>
<organism evidence="18 19">
    <name type="scientific">Evansella vedderi</name>
    <dbReference type="NCBI Taxonomy" id="38282"/>
    <lineage>
        <taxon>Bacteria</taxon>
        <taxon>Bacillati</taxon>
        <taxon>Bacillota</taxon>
        <taxon>Bacilli</taxon>
        <taxon>Bacillales</taxon>
        <taxon>Bacillaceae</taxon>
        <taxon>Evansella</taxon>
    </lineage>
</organism>
<dbReference type="RefSeq" id="WP_307322061.1">
    <property type="nucleotide sequence ID" value="NZ_JAUSUG010000002.1"/>
</dbReference>
<dbReference type="Pfam" id="PF02518">
    <property type="entry name" value="HATPase_c"/>
    <property type="match status" value="1"/>
</dbReference>
<comment type="catalytic activity">
    <reaction evidence="1">
        <text>ATP + protein L-histidine = ADP + protein N-phospho-L-histidine.</text>
        <dbReference type="EC" id="2.7.13.3"/>
    </reaction>
</comment>
<evidence type="ECO:0000256" key="5">
    <source>
        <dbReference type="ARBA" id="ARBA00022553"/>
    </source>
</evidence>
<dbReference type="Gene3D" id="6.10.340.10">
    <property type="match status" value="1"/>
</dbReference>
<dbReference type="EMBL" id="JAUSUG010000002">
    <property type="protein sequence ID" value="MDQ0253426.1"/>
    <property type="molecule type" value="Genomic_DNA"/>
</dbReference>
<comment type="subcellular location">
    <subcellularLocation>
        <location evidence="2">Cell membrane</location>
        <topology evidence="2">Multi-pass membrane protein</topology>
    </subcellularLocation>
</comment>
<feature type="domain" description="HAMP" evidence="17">
    <location>
        <begin position="198"/>
        <end position="250"/>
    </location>
</feature>
<evidence type="ECO:0000256" key="14">
    <source>
        <dbReference type="SAM" id="Coils"/>
    </source>
</evidence>
<dbReference type="InterPro" id="IPR003660">
    <property type="entry name" value="HAMP_dom"/>
</dbReference>
<evidence type="ECO:0000256" key="9">
    <source>
        <dbReference type="ARBA" id="ARBA00022777"/>
    </source>
</evidence>
<protein>
    <recommendedName>
        <fullName evidence="3">histidine kinase</fullName>
        <ecNumber evidence="3">2.7.13.3</ecNumber>
    </recommendedName>
</protein>
<evidence type="ECO:0000256" key="12">
    <source>
        <dbReference type="ARBA" id="ARBA00023012"/>
    </source>
</evidence>
<keyword evidence="4" id="KW-1003">Cell membrane</keyword>
<evidence type="ECO:0000313" key="18">
    <source>
        <dbReference type="EMBL" id="MDQ0253426.1"/>
    </source>
</evidence>
<evidence type="ECO:0000256" key="13">
    <source>
        <dbReference type="ARBA" id="ARBA00023136"/>
    </source>
</evidence>
<keyword evidence="8" id="KW-0547">Nucleotide-binding</keyword>
<accession>A0ABT9ZQA6</accession>
<keyword evidence="19" id="KW-1185">Reference proteome</keyword>
<evidence type="ECO:0000259" key="17">
    <source>
        <dbReference type="PROSITE" id="PS50885"/>
    </source>
</evidence>
<evidence type="ECO:0000256" key="8">
    <source>
        <dbReference type="ARBA" id="ARBA00022741"/>
    </source>
</evidence>
<proteinExistence type="predicted"/>
<feature type="domain" description="Histidine kinase" evidence="16">
    <location>
        <begin position="288"/>
        <end position="487"/>
    </location>
</feature>
<dbReference type="Proteomes" id="UP001230005">
    <property type="component" value="Unassembled WGS sequence"/>
</dbReference>
<evidence type="ECO:0000256" key="4">
    <source>
        <dbReference type="ARBA" id="ARBA00022475"/>
    </source>
</evidence>
<keyword evidence="10" id="KW-0067">ATP-binding</keyword>
<dbReference type="InterPro" id="IPR003594">
    <property type="entry name" value="HATPase_dom"/>
</dbReference>
<name>A0ABT9ZQA6_9BACI</name>
<evidence type="ECO:0000256" key="10">
    <source>
        <dbReference type="ARBA" id="ARBA00022840"/>
    </source>
</evidence>
<dbReference type="SMART" id="SM00387">
    <property type="entry name" value="HATPase_c"/>
    <property type="match status" value="1"/>
</dbReference>
<dbReference type="GO" id="GO:0016301">
    <property type="term" value="F:kinase activity"/>
    <property type="evidence" value="ECO:0007669"/>
    <property type="project" value="UniProtKB-KW"/>
</dbReference>
<keyword evidence="12" id="KW-0902">Two-component regulatory system</keyword>
<dbReference type="PANTHER" id="PTHR34220:SF11">
    <property type="entry name" value="SENSOR PROTEIN KINASE HPTS"/>
    <property type="match status" value="1"/>
</dbReference>
<keyword evidence="13 15" id="KW-0472">Membrane</keyword>
<gene>
    <name evidence="18" type="ORF">J2S74_000798</name>
</gene>
<dbReference type="PANTHER" id="PTHR34220">
    <property type="entry name" value="SENSOR HISTIDINE KINASE YPDA"/>
    <property type="match status" value="1"/>
</dbReference>
<feature type="transmembrane region" description="Helical" evidence="15">
    <location>
        <begin position="175"/>
        <end position="197"/>
    </location>
</feature>
<dbReference type="Gene3D" id="3.30.565.10">
    <property type="entry name" value="Histidine kinase-like ATPase, C-terminal domain"/>
    <property type="match status" value="1"/>
</dbReference>
<dbReference type="InterPro" id="IPR010559">
    <property type="entry name" value="Sig_transdc_His_kin_internal"/>
</dbReference>
<dbReference type="InterPro" id="IPR005467">
    <property type="entry name" value="His_kinase_dom"/>
</dbReference>
<dbReference type="PROSITE" id="PS50885">
    <property type="entry name" value="HAMP"/>
    <property type="match status" value="1"/>
</dbReference>
<evidence type="ECO:0000256" key="6">
    <source>
        <dbReference type="ARBA" id="ARBA00022679"/>
    </source>
</evidence>
<dbReference type="SUPFAM" id="SSF55874">
    <property type="entry name" value="ATPase domain of HSP90 chaperone/DNA topoisomerase II/histidine kinase"/>
    <property type="match status" value="1"/>
</dbReference>
<reference evidence="18 19" key="1">
    <citation type="submission" date="2023-07" db="EMBL/GenBank/DDBJ databases">
        <title>Genomic Encyclopedia of Type Strains, Phase IV (KMG-IV): sequencing the most valuable type-strain genomes for metagenomic binning, comparative biology and taxonomic classification.</title>
        <authorList>
            <person name="Goeker M."/>
        </authorList>
    </citation>
    <scope>NUCLEOTIDE SEQUENCE [LARGE SCALE GENOMIC DNA]</scope>
    <source>
        <strain evidence="18 19">DSM 9768</strain>
    </source>
</reference>
<keyword evidence="7 15" id="KW-0812">Transmembrane</keyword>
<dbReference type="Pfam" id="PF06580">
    <property type="entry name" value="His_kinase"/>
    <property type="match status" value="1"/>
</dbReference>
<feature type="transmembrane region" description="Helical" evidence="15">
    <location>
        <begin position="7"/>
        <end position="26"/>
    </location>
</feature>
<dbReference type="Pfam" id="PF00672">
    <property type="entry name" value="HAMP"/>
    <property type="match status" value="1"/>
</dbReference>
<comment type="caution">
    <text evidence="18">The sequence shown here is derived from an EMBL/GenBank/DDBJ whole genome shotgun (WGS) entry which is preliminary data.</text>
</comment>
<dbReference type="CDD" id="cd06225">
    <property type="entry name" value="HAMP"/>
    <property type="match status" value="1"/>
</dbReference>
<keyword evidence="14" id="KW-0175">Coiled coil</keyword>
<keyword evidence="11 15" id="KW-1133">Transmembrane helix</keyword>